<reference evidence="1 2" key="1">
    <citation type="journal article" date="2019" name="Int. J. Syst. Evol. Microbiol.">
        <title>The Global Catalogue of Microorganisms (GCM) 10K type strain sequencing project: providing services to taxonomists for standard genome sequencing and annotation.</title>
        <authorList>
            <consortium name="The Broad Institute Genomics Platform"/>
            <consortium name="The Broad Institute Genome Sequencing Center for Infectious Disease"/>
            <person name="Wu L."/>
            <person name="Ma J."/>
        </authorList>
    </citation>
    <scope>NUCLEOTIDE SEQUENCE [LARGE SCALE GENOMIC DNA]</scope>
    <source>
        <strain evidence="1 2">DSM 29988</strain>
    </source>
</reference>
<dbReference type="EMBL" id="JBHTAA010000005">
    <property type="protein sequence ID" value="MFC7204711.1"/>
    <property type="molecule type" value="Genomic_DNA"/>
</dbReference>
<dbReference type="AlphaFoldDB" id="A0ABD5ZHP0"/>
<dbReference type="Proteomes" id="UP001596481">
    <property type="component" value="Unassembled WGS sequence"/>
</dbReference>
<organism evidence="1 2">
    <name type="scientific">Haloferax namakaokahaiae</name>
    <dbReference type="NCBI Taxonomy" id="1748331"/>
    <lineage>
        <taxon>Archaea</taxon>
        <taxon>Methanobacteriati</taxon>
        <taxon>Methanobacteriota</taxon>
        <taxon>Stenosarchaea group</taxon>
        <taxon>Halobacteria</taxon>
        <taxon>Halobacteriales</taxon>
        <taxon>Haloferacaceae</taxon>
        <taxon>Haloferax</taxon>
    </lineage>
</organism>
<evidence type="ECO:0000313" key="1">
    <source>
        <dbReference type="EMBL" id="MFC7204711.1"/>
    </source>
</evidence>
<gene>
    <name evidence="1" type="ORF">ACFQJC_14420</name>
</gene>
<comment type="caution">
    <text evidence="1">The sequence shown here is derived from an EMBL/GenBank/DDBJ whole genome shotgun (WGS) entry which is preliminary data.</text>
</comment>
<protein>
    <submittedName>
        <fullName evidence="1">Uncharacterized protein</fullName>
    </submittedName>
</protein>
<keyword evidence="2" id="KW-1185">Reference proteome</keyword>
<dbReference type="RefSeq" id="WP_390224631.1">
    <property type="nucleotide sequence ID" value="NZ_JBHTAA010000005.1"/>
</dbReference>
<name>A0ABD5ZHP0_9EURY</name>
<evidence type="ECO:0000313" key="2">
    <source>
        <dbReference type="Proteomes" id="UP001596481"/>
    </source>
</evidence>
<proteinExistence type="predicted"/>
<sequence length="67" mass="7465">MNEDPGLPTTPTNVCEVPAVTDDSLTEKPTERFSALSSILNRADRHMHDVAQTHLTEFRGEVNLYPV</sequence>
<accession>A0ABD5ZHP0</accession>